<reference evidence="11 12" key="1">
    <citation type="submission" date="2019-01" db="EMBL/GenBank/DDBJ databases">
        <title>Egibacter rhizosphaerae EGI 80759T.</title>
        <authorList>
            <person name="Chen D.-D."/>
            <person name="Tian Y."/>
            <person name="Jiao J.-Y."/>
            <person name="Zhang X.-T."/>
            <person name="Zhang Y.-G."/>
            <person name="Zhang Y."/>
            <person name="Xiao M."/>
            <person name="Shu W.-S."/>
            <person name="Li W.-J."/>
        </authorList>
    </citation>
    <scope>NUCLEOTIDE SEQUENCE [LARGE SCALE GENOMIC DNA]</scope>
    <source>
        <strain evidence="11 12">EGI 80759</strain>
    </source>
</reference>
<dbReference type="RefSeq" id="WP_131156707.1">
    <property type="nucleotide sequence ID" value="NZ_CP036402.1"/>
</dbReference>
<evidence type="ECO:0000256" key="6">
    <source>
        <dbReference type="ARBA" id="ARBA00022989"/>
    </source>
</evidence>
<evidence type="ECO:0000256" key="1">
    <source>
        <dbReference type="ARBA" id="ARBA00004162"/>
    </source>
</evidence>
<comment type="function">
    <text evidence="9">Part of the twin-arginine translocation (Tat) system that transports large folded proteins containing a characteristic twin-arginine motif in their signal peptide across membranes. TatA could form the protein-conducting channel of the Tat system.</text>
</comment>
<feature type="compositionally biased region" description="Basic and acidic residues" evidence="10">
    <location>
        <begin position="50"/>
        <end position="60"/>
    </location>
</feature>
<keyword evidence="7 9" id="KW-0811">Translocation</keyword>
<keyword evidence="6 9" id="KW-1133">Transmembrane helix</keyword>
<sequence>MLAFTLPQGPELIIILGVLVLLFGARKLPELGGAVGRTITNFRKGMDEAKDELDAAKDGGDDTEAEDVADGEGERQGAEDRDTT</sequence>
<evidence type="ECO:0000256" key="7">
    <source>
        <dbReference type="ARBA" id="ARBA00023010"/>
    </source>
</evidence>
<evidence type="ECO:0000313" key="12">
    <source>
        <dbReference type="Proteomes" id="UP000291469"/>
    </source>
</evidence>
<dbReference type="PANTHER" id="PTHR42982:SF1">
    <property type="entry name" value="SEC-INDEPENDENT PROTEIN TRANSLOCASE PROTEIN TATA"/>
    <property type="match status" value="1"/>
</dbReference>
<keyword evidence="5 9" id="KW-0653">Protein transport</keyword>
<evidence type="ECO:0000256" key="9">
    <source>
        <dbReference type="HAMAP-Rule" id="MF_00236"/>
    </source>
</evidence>
<dbReference type="InterPro" id="IPR006312">
    <property type="entry name" value="TatA/E"/>
</dbReference>
<dbReference type="EMBL" id="CP036402">
    <property type="protein sequence ID" value="QBI21715.1"/>
    <property type="molecule type" value="Genomic_DNA"/>
</dbReference>
<evidence type="ECO:0000256" key="10">
    <source>
        <dbReference type="SAM" id="MobiDB-lite"/>
    </source>
</evidence>
<dbReference type="GO" id="GO:0033281">
    <property type="term" value="C:TAT protein transport complex"/>
    <property type="evidence" value="ECO:0007669"/>
    <property type="project" value="UniProtKB-UniRule"/>
</dbReference>
<dbReference type="AlphaFoldDB" id="A0A411YKJ8"/>
<evidence type="ECO:0000313" key="11">
    <source>
        <dbReference type="EMBL" id="QBI21715.1"/>
    </source>
</evidence>
<gene>
    <name evidence="9" type="primary">tatA</name>
    <name evidence="11" type="ORF">ER308_20515</name>
</gene>
<comment type="subcellular location">
    <subcellularLocation>
        <location evidence="1 9">Cell membrane</location>
        <topology evidence="1 9">Single-pass membrane protein</topology>
    </subcellularLocation>
</comment>
<dbReference type="Pfam" id="PF02416">
    <property type="entry name" value="TatA_B_E"/>
    <property type="match status" value="1"/>
</dbReference>
<evidence type="ECO:0000256" key="5">
    <source>
        <dbReference type="ARBA" id="ARBA00022927"/>
    </source>
</evidence>
<organism evidence="11 12">
    <name type="scientific">Egibacter rhizosphaerae</name>
    <dbReference type="NCBI Taxonomy" id="1670831"/>
    <lineage>
        <taxon>Bacteria</taxon>
        <taxon>Bacillati</taxon>
        <taxon>Actinomycetota</taxon>
        <taxon>Nitriliruptoria</taxon>
        <taxon>Egibacterales</taxon>
        <taxon>Egibacteraceae</taxon>
        <taxon>Egibacter</taxon>
    </lineage>
</organism>
<dbReference type="PANTHER" id="PTHR42982">
    <property type="entry name" value="SEC-INDEPENDENT PROTEIN TRANSLOCASE PROTEIN TATA"/>
    <property type="match status" value="1"/>
</dbReference>
<name>A0A411YKJ8_9ACTN</name>
<keyword evidence="8 9" id="KW-0472">Membrane</keyword>
<protein>
    <recommendedName>
        <fullName evidence="9">Sec-independent protein translocase protein TatA</fullName>
    </recommendedName>
</protein>
<evidence type="ECO:0000256" key="8">
    <source>
        <dbReference type="ARBA" id="ARBA00023136"/>
    </source>
</evidence>
<dbReference type="NCBIfam" id="TIGR01411">
    <property type="entry name" value="tatAE"/>
    <property type="match status" value="1"/>
</dbReference>
<dbReference type="GO" id="GO:0008320">
    <property type="term" value="F:protein transmembrane transporter activity"/>
    <property type="evidence" value="ECO:0007669"/>
    <property type="project" value="UniProtKB-UniRule"/>
</dbReference>
<keyword evidence="4 9" id="KW-0812">Transmembrane</keyword>
<proteinExistence type="inferred from homology"/>
<feature type="compositionally biased region" description="Acidic residues" evidence="10">
    <location>
        <begin position="61"/>
        <end position="71"/>
    </location>
</feature>
<keyword evidence="2 9" id="KW-0813">Transport</keyword>
<dbReference type="Gene3D" id="1.20.5.3310">
    <property type="match status" value="1"/>
</dbReference>
<feature type="compositionally biased region" description="Basic and acidic residues" evidence="10">
    <location>
        <begin position="72"/>
        <end position="84"/>
    </location>
</feature>
<keyword evidence="3 9" id="KW-1003">Cell membrane</keyword>
<dbReference type="Proteomes" id="UP000291469">
    <property type="component" value="Chromosome"/>
</dbReference>
<accession>A0A411YKJ8</accession>
<dbReference type="HAMAP" id="MF_00236">
    <property type="entry name" value="TatA_E"/>
    <property type="match status" value="1"/>
</dbReference>
<evidence type="ECO:0000256" key="3">
    <source>
        <dbReference type="ARBA" id="ARBA00022475"/>
    </source>
</evidence>
<dbReference type="InterPro" id="IPR003369">
    <property type="entry name" value="TatA/B/E"/>
</dbReference>
<keyword evidence="12" id="KW-1185">Reference proteome</keyword>
<dbReference type="KEGG" id="erz:ER308_20515"/>
<comment type="similarity">
    <text evidence="9">Belongs to the TatA/E family.</text>
</comment>
<evidence type="ECO:0000256" key="2">
    <source>
        <dbReference type="ARBA" id="ARBA00022448"/>
    </source>
</evidence>
<feature type="region of interest" description="Disordered" evidence="10">
    <location>
        <begin position="50"/>
        <end position="84"/>
    </location>
</feature>
<evidence type="ECO:0000256" key="4">
    <source>
        <dbReference type="ARBA" id="ARBA00022692"/>
    </source>
</evidence>
<comment type="subunit">
    <text evidence="9">The Tat system comprises two distinct complexes: a TatABC complex, containing multiple copies of TatA, TatB and TatC subunits, and a separate TatA complex, containing only TatA subunits. Substrates initially bind to the TatABC complex, which probably triggers association of the separate TatA complex to form the active translocon.</text>
</comment>
<dbReference type="GO" id="GO:0043953">
    <property type="term" value="P:protein transport by the Tat complex"/>
    <property type="evidence" value="ECO:0007669"/>
    <property type="project" value="UniProtKB-UniRule"/>
</dbReference>